<gene>
    <name evidence="2" type="ORF">B9Z19DRAFT_1119973</name>
</gene>
<name>A0A2T7A556_TUBBO</name>
<reference evidence="2 3" key="1">
    <citation type="submission" date="2017-04" db="EMBL/GenBank/DDBJ databases">
        <title>Draft genome sequence of Tuber borchii Vittad., a whitish edible truffle.</title>
        <authorList>
            <consortium name="DOE Joint Genome Institute"/>
            <person name="Murat C."/>
            <person name="Kuo A."/>
            <person name="Barry K.W."/>
            <person name="Clum A."/>
            <person name="Dockter R.B."/>
            <person name="Fauchery L."/>
            <person name="Iotti M."/>
            <person name="Kohler A."/>
            <person name="Labutti K."/>
            <person name="Lindquist E.A."/>
            <person name="Lipzen A."/>
            <person name="Ohm R.A."/>
            <person name="Wang M."/>
            <person name="Grigoriev I.V."/>
            <person name="Zambonelli A."/>
            <person name="Martin F.M."/>
        </authorList>
    </citation>
    <scope>NUCLEOTIDE SEQUENCE [LARGE SCALE GENOMIC DNA]</scope>
    <source>
        <strain evidence="2 3">Tbo3840</strain>
    </source>
</reference>
<feature type="compositionally biased region" description="Polar residues" evidence="1">
    <location>
        <begin position="99"/>
        <end position="108"/>
    </location>
</feature>
<proteinExistence type="predicted"/>
<dbReference type="AlphaFoldDB" id="A0A2T7A556"/>
<dbReference type="GO" id="GO:0004795">
    <property type="term" value="F:threonine synthase activity"/>
    <property type="evidence" value="ECO:0007669"/>
    <property type="project" value="TreeGrafter"/>
</dbReference>
<comment type="caution">
    <text evidence="2">The sequence shown here is derived from an EMBL/GenBank/DDBJ whole genome shotgun (WGS) entry which is preliminary data.</text>
</comment>
<organism evidence="2 3">
    <name type="scientific">Tuber borchii</name>
    <name type="common">White truffle</name>
    <dbReference type="NCBI Taxonomy" id="42251"/>
    <lineage>
        <taxon>Eukaryota</taxon>
        <taxon>Fungi</taxon>
        <taxon>Dikarya</taxon>
        <taxon>Ascomycota</taxon>
        <taxon>Pezizomycotina</taxon>
        <taxon>Pezizomycetes</taxon>
        <taxon>Pezizales</taxon>
        <taxon>Tuberaceae</taxon>
        <taxon>Tuber</taxon>
    </lineage>
</organism>
<dbReference type="PANTHER" id="PTHR42690">
    <property type="entry name" value="THREONINE SYNTHASE FAMILY MEMBER"/>
    <property type="match status" value="1"/>
</dbReference>
<evidence type="ECO:0000256" key="1">
    <source>
        <dbReference type="SAM" id="MobiDB-lite"/>
    </source>
</evidence>
<dbReference type="OrthoDB" id="5203861at2759"/>
<dbReference type="EMBL" id="NESQ01000020">
    <property type="protein sequence ID" value="PUU82872.1"/>
    <property type="molecule type" value="Genomic_DNA"/>
</dbReference>
<dbReference type="GO" id="GO:0009088">
    <property type="term" value="P:threonine biosynthetic process"/>
    <property type="evidence" value="ECO:0007669"/>
    <property type="project" value="TreeGrafter"/>
</dbReference>
<keyword evidence="3" id="KW-1185">Reference proteome</keyword>
<dbReference type="Proteomes" id="UP000244722">
    <property type="component" value="Unassembled WGS sequence"/>
</dbReference>
<dbReference type="Gene3D" id="3.40.50.1100">
    <property type="match status" value="1"/>
</dbReference>
<accession>A0A2T7A556</accession>
<dbReference type="STRING" id="42251.A0A2T7A556"/>
<dbReference type="PANTHER" id="PTHR42690:SF1">
    <property type="entry name" value="THREONINE SYNTHASE-LIKE 2"/>
    <property type="match status" value="1"/>
</dbReference>
<evidence type="ECO:0000313" key="2">
    <source>
        <dbReference type="EMBL" id="PUU82872.1"/>
    </source>
</evidence>
<sequence length="108" mass="11622">MTSLKNIGTTVVSEDVLNAAKRDFASERVSDQQTVQSIRHIFTTPPSTPYILGPHSAVKVATSLRLIKASQTAGQENVHHISLSAAHPAKFNPPPHVPTISNTGTTHY</sequence>
<dbReference type="SUPFAM" id="SSF53686">
    <property type="entry name" value="Tryptophan synthase beta subunit-like PLP-dependent enzymes"/>
    <property type="match status" value="1"/>
</dbReference>
<evidence type="ECO:0000313" key="3">
    <source>
        <dbReference type="Proteomes" id="UP000244722"/>
    </source>
</evidence>
<dbReference type="InterPro" id="IPR051166">
    <property type="entry name" value="Threonine_Synthase"/>
</dbReference>
<dbReference type="InterPro" id="IPR036052">
    <property type="entry name" value="TrpB-like_PALP_sf"/>
</dbReference>
<protein>
    <submittedName>
        <fullName evidence="2">Uncharacterized protein</fullName>
    </submittedName>
</protein>
<feature type="region of interest" description="Disordered" evidence="1">
    <location>
        <begin position="79"/>
        <end position="108"/>
    </location>
</feature>